<sequence>MDLYELLALILLLGGVWLWLDSLKTREIGMQAAQQACAEEGLQFLDETVVISSFRLARDDEGRLQLRRIYSFEYSDTGDNRRSGSVSMLGHRVEMLHVRPNLYVVPSATQSPNSHDTFH</sequence>
<dbReference type="Pfam" id="PF11743">
    <property type="entry name" value="DUF3301"/>
    <property type="match status" value="1"/>
</dbReference>
<dbReference type="STRING" id="281362.AT959_02735"/>
<name>A0A133XM32_9RHOO</name>
<gene>
    <name evidence="1" type="ORF">AT959_02735</name>
</gene>
<dbReference type="RefSeq" id="WP_066880329.1">
    <property type="nucleotide sequence ID" value="NZ_LODL01000007.1"/>
</dbReference>
<organism evidence="1 2">
    <name type="scientific">Dechloromonas denitrificans</name>
    <dbReference type="NCBI Taxonomy" id="281362"/>
    <lineage>
        <taxon>Bacteria</taxon>
        <taxon>Pseudomonadati</taxon>
        <taxon>Pseudomonadota</taxon>
        <taxon>Betaproteobacteria</taxon>
        <taxon>Rhodocyclales</taxon>
        <taxon>Azonexaceae</taxon>
        <taxon>Dechloromonas</taxon>
    </lineage>
</organism>
<dbReference type="InterPro" id="IPR021732">
    <property type="entry name" value="DUF3301"/>
</dbReference>
<reference evidence="1 2" key="1">
    <citation type="submission" date="2015-12" db="EMBL/GenBank/DDBJ databases">
        <title>Nitrous oxide reduction kinetics distinguish bacteria harboring typical versus atypical NosZ.</title>
        <authorList>
            <person name="Yoon S."/>
            <person name="Nissen S."/>
            <person name="Park D."/>
            <person name="Sanford R.A."/>
            <person name="Loeffler F.E."/>
        </authorList>
    </citation>
    <scope>NUCLEOTIDE SEQUENCE [LARGE SCALE GENOMIC DNA]</scope>
    <source>
        <strain evidence="1 2">ATCC BAA-841</strain>
    </source>
</reference>
<evidence type="ECO:0000313" key="1">
    <source>
        <dbReference type="EMBL" id="KXB31995.1"/>
    </source>
</evidence>
<proteinExistence type="predicted"/>
<accession>A0A133XM32</accession>
<evidence type="ECO:0000313" key="2">
    <source>
        <dbReference type="Proteomes" id="UP000070186"/>
    </source>
</evidence>
<keyword evidence="2" id="KW-1185">Reference proteome</keyword>
<protein>
    <recommendedName>
        <fullName evidence="3">DUF3301 domain-containing protein</fullName>
    </recommendedName>
</protein>
<dbReference type="EMBL" id="LODL01000007">
    <property type="protein sequence ID" value="KXB31995.1"/>
    <property type="molecule type" value="Genomic_DNA"/>
</dbReference>
<comment type="caution">
    <text evidence="1">The sequence shown here is derived from an EMBL/GenBank/DDBJ whole genome shotgun (WGS) entry which is preliminary data.</text>
</comment>
<evidence type="ECO:0008006" key="3">
    <source>
        <dbReference type="Google" id="ProtNLM"/>
    </source>
</evidence>
<dbReference type="Proteomes" id="UP000070186">
    <property type="component" value="Unassembled WGS sequence"/>
</dbReference>
<dbReference type="AlphaFoldDB" id="A0A133XM32"/>